<dbReference type="InterPro" id="IPR037069">
    <property type="entry name" value="AcylCoA_DH/ox_N_sf"/>
</dbReference>
<dbReference type="InterPro" id="IPR006091">
    <property type="entry name" value="Acyl-CoA_Oxase/DH_mid-dom"/>
</dbReference>
<gene>
    <name evidence="12" type="ORF">NK662_14070</name>
</gene>
<evidence type="ECO:0000256" key="6">
    <source>
        <dbReference type="ARBA" id="ARBA00052546"/>
    </source>
</evidence>
<evidence type="ECO:0000256" key="1">
    <source>
        <dbReference type="ARBA" id="ARBA00001974"/>
    </source>
</evidence>
<name>A0AA42BQR3_9BACI</name>
<evidence type="ECO:0000313" key="13">
    <source>
        <dbReference type="Proteomes" id="UP001156102"/>
    </source>
</evidence>
<organism evidence="12 13">
    <name type="scientific">Ectobacillus ponti</name>
    <dbReference type="NCBI Taxonomy" id="2961894"/>
    <lineage>
        <taxon>Bacteria</taxon>
        <taxon>Bacillati</taxon>
        <taxon>Bacillota</taxon>
        <taxon>Bacilli</taxon>
        <taxon>Bacillales</taxon>
        <taxon>Bacillaceae</taxon>
        <taxon>Ectobacillus</taxon>
    </lineage>
</organism>
<dbReference type="Gene3D" id="2.40.110.10">
    <property type="entry name" value="Butyryl-CoA Dehydrogenase, subunit A, domain 2"/>
    <property type="match status" value="1"/>
</dbReference>
<dbReference type="Gene3D" id="1.10.540.10">
    <property type="entry name" value="Acyl-CoA dehydrogenase/oxidase, N-terminal domain"/>
    <property type="match status" value="1"/>
</dbReference>
<dbReference type="Gene3D" id="1.20.140.10">
    <property type="entry name" value="Butyryl-CoA Dehydrogenase, subunit A, domain 3"/>
    <property type="match status" value="2"/>
</dbReference>
<keyword evidence="13" id="KW-1185">Reference proteome</keyword>
<evidence type="ECO:0000256" key="2">
    <source>
        <dbReference type="ARBA" id="ARBA00009347"/>
    </source>
</evidence>
<dbReference type="PROSITE" id="PS00073">
    <property type="entry name" value="ACYL_COA_DH_2"/>
    <property type="match status" value="1"/>
</dbReference>
<evidence type="ECO:0000259" key="9">
    <source>
        <dbReference type="Pfam" id="PF02770"/>
    </source>
</evidence>
<dbReference type="RefSeq" id="WP_254759578.1">
    <property type="nucleotide sequence ID" value="NZ_JANCLT010000007.1"/>
</dbReference>
<evidence type="ECO:0000259" key="10">
    <source>
        <dbReference type="Pfam" id="PF02771"/>
    </source>
</evidence>
<evidence type="ECO:0000313" key="12">
    <source>
        <dbReference type="EMBL" id="MCP8969656.1"/>
    </source>
</evidence>
<sequence>MVEKTGFTAVKGGSFLVDDITFEQVFTPEDFTDEHKLIAKTTEEFVVNEVLPELEYLEDHEFERSVRLLKEAGELGLLGADVPEEYGGIGLDKISSALIAEKFSRAGGFAISHGAHVGIGSLPIVLFGNEAQKQKYLPALATGEKLAAYALTEPGSGSDALGAKTVARLNAEGTHYVLNGEKQWITNSAFADVFVVYAKIDGEQFTAFIVERGFSGVSTSPEEKKMGIKSSSTRTLILQDAMVPVENVLGEIGKGHVIAFNILNIGRYKLGVGTVGSSKRALEISAQYANQRQQFKQPISRFPLIQEKLANMAVKTYAAESSVYRTVGLFEARASQLTEEEVKNGKAVAESVAEYAIECSLNKVFGSEVLDYVADEGVQIHGGYGFMAEYEIERIYRDSRINRIFEGTNEINRLIVPGTFLRKALKGELPLLQKAQQVQEELMMLMPTEVGDEPLAQEKYLVRNAKKIALMIAGLAVQKYGKALDKEQEVLVNIADIVSNVYSMESVVLRTEKAIKRTGLEKNQQKLLYTQVFCQEAFNEIEADAKETLIAVEHGDTLRMMLSALRKFTRHTPINVIPKKREIAAKIIAEEKYTV</sequence>
<dbReference type="FunFam" id="2.40.110.10:FF:000017">
    <property type="entry name" value="Acyl-CoA dehydrogenase"/>
    <property type="match status" value="1"/>
</dbReference>
<feature type="domain" description="Acyl-CoA dehydrogenase/oxidase C-terminal" evidence="8">
    <location>
        <begin position="253"/>
        <end position="416"/>
    </location>
</feature>
<dbReference type="EMBL" id="JANCLT010000007">
    <property type="protein sequence ID" value="MCP8969656.1"/>
    <property type="molecule type" value="Genomic_DNA"/>
</dbReference>
<dbReference type="InterPro" id="IPR046373">
    <property type="entry name" value="Acyl-CoA_Oxase/DH_mid-dom_sf"/>
</dbReference>
<dbReference type="InterPro" id="IPR009075">
    <property type="entry name" value="AcylCo_DH/oxidase_C"/>
</dbReference>
<feature type="domain" description="Acyl-CoA dehydrogenase/oxidase N-terminal" evidence="10">
    <location>
        <begin position="32"/>
        <end position="144"/>
    </location>
</feature>
<comment type="caution">
    <text evidence="12">The sequence shown here is derived from an EMBL/GenBank/DDBJ whole genome shotgun (WGS) entry which is preliminary data.</text>
</comment>
<evidence type="ECO:0000256" key="7">
    <source>
        <dbReference type="RuleBase" id="RU362125"/>
    </source>
</evidence>
<dbReference type="FunFam" id="1.20.140.10:FF:000019">
    <property type="entry name" value="Acyl-CoA dehydrogenase"/>
    <property type="match status" value="1"/>
</dbReference>
<dbReference type="InterPro" id="IPR013786">
    <property type="entry name" value="AcylCoA_DH/ox_N"/>
</dbReference>
<keyword evidence="4 7" id="KW-0274">FAD</keyword>
<protein>
    <submittedName>
        <fullName evidence="12">Acyl-CoA dehydrogenase family protein</fullName>
    </submittedName>
</protein>
<feature type="domain" description="Acyl-CoA oxidase/dehydrogenase middle" evidence="9">
    <location>
        <begin position="148"/>
        <end position="240"/>
    </location>
</feature>
<dbReference type="InterPro" id="IPR009100">
    <property type="entry name" value="AcylCoA_DH/oxidase_NM_dom_sf"/>
</dbReference>
<dbReference type="PANTHER" id="PTHR43884">
    <property type="entry name" value="ACYL-COA DEHYDROGENASE"/>
    <property type="match status" value="1"/>
</dbReference>
<dbReference type="GO" id="GO:0003995">
    <property type="term" value="F:acyl-CoA dehydrogenase activity"/>
    <property type="evidence" value="ECO:0007669"/>
    <property type="project" value="InterPro"/>
</dbReference>
<comment type="catalytic activity">
    <reaction evidence="6">
        <text>a 2,3-saturated acyl-CoA + A = a 2,3-dehydroacyl-CoA + AH2</text>
        <dbReference type="Rhea" id="RHEA:48608"/>
        <dbReference type="ChEBI" id="CHEBI:13193"/>
        <dbReference type="ChEBI" id="CHEBI:17499"/>
        <dbReference type="ChEBI" id="CHEBI:60015"/>
        <dbReference type="ChEBI" id="CHEBI:65111"/>
    </reaction>
</comment>
<keyword evidence="3 7" id="KW-0285">Flavoprotein</keyword>
<comment type="similarity">
    <text evidence="2 7">Belongs to the acyl-CoA dehydrogenase family.</text>
</comment>
<dbReference type="FunFam" id="1.20.140.10:FF:000027">
    <property type="entry name" value="Acyl-CoA dehydrogenase"/>
    <property type="match status" value="1"/>
</dbReference>
<evidence type="ECO:0000259" key="11">
    <source>
        <dbReference type="Pfam" id="PF21263"/>
    </source>
</evidence>
<dbReference type="AlphaFoldDB" id="A0AA42BQR3"/>
<dbReference type="GO" id="GO:0050660">
    <property type="term" value="F:flavin adenine dinucleotide binding"/>
    <property type="evidence" value="ECO:0007669"/>
    <property type="project" value="InterPro"/>
</dbReference>
<dbReference type="PROSITE" id="PS00072">
    <property type="entry name" value="ACYL_COA_DH_1"/>
    <property type="match status" value="1"/>
</dbReference>
<evidence type="ECO:0000256" key="5">
    <source>
        <dbReference type="ARBA" id="ARBA00023002"/>
    </source>
</evidence>
<feature type="domain" description="Acyl-CoA dehydrogenase-like C-terminal" evidence="11">
    <location>
        <begin position="464"/>
        <end position="567"/>
    </location>
</feature>
<dbReference type="SUPFAM" id="SSF56645">
    <property type="entry name" value="Acyl-CoA dehydrogenase NM domain-like"/>
    <property type="match status" value="1"/>
</dbReference>
<dbReference type="InterPro" id="IPR036250">
    <property type="entry name" value="AcylCo_DH-like_C"/>
</dbReference>
<dbReference type="Pfam" id="PF00441">
    <property type="entry name" value="Acyl-CoA_dh_1"/>
    <property type="match status" value="1"/>
</dbReference>
<dbReference type="SUPFAM" id="SSF47203">
    <property type="entry name" value="Acyl-CoA dehydrogenase C-terminal domain-like"/>
    <property type="match status" value="1"/>
</dbReference>
<dbReference type="PANTHER" id="PTHR43884:SF12">
    <property type="entry name" value="ISOVALERYL-COA DEHYDROGENASE, MITOCHONDRIAL-RELATED"/>
    <property type="match status" value="1"/>
</dbReference>
<evidence type="ECO:0000256" key="3">
    <source>
        <dbReference type="ARBA" id="ARBA00022630"/>
    </source>
</evidence>
<accession>A0AA42BQR3</accession>
<dbReference type="Pfam" id="PF21263">
    <property type="entry name" value="Acyl-CoA-dh_C"/>
    <property type="match status" value="1"/>
</dbReference>
<evidence type="ECO:0000259" key="8">
    <source>
        <dbReference type="Pfam" id="PF00441"/>
    </source>
</evidence>
<proteinExistence type="inferred from homology"/>
<keyword evidence="5 7" id="KW-0560">Oxidoreductase</keyword>
<comment type="cofactor">
    <cofactor evidence="1 7">
        <name>FAD</name>
        <dbReference type="ChEBI" id="CHEBI:57692"/>
    </cofactor>
</comment>
<dbReference type="Proteomes" id="UP001156102">
    <property type="component" value="Unassembled WGS sequence"/>
</dbReference>
<dbReference type="InterPro" id="IPR006089">
    <property type="entry name" value="Acyl-CoA_DH_CS"/>
</dbReference>
<dbReference type="FunFam" id="1.10.540.10:FF:000001">
    <property type="entry name" value="Very long-chain-specific acyl-CoA dehydrogenase, mitochondrial"/>
    <property type="match status" value="1"/>
</dbReference>
<dbReference type="Pfam" id="PF02771">
    <property type="entry name" value="Acyl-CoA_dh_N"/>
    <property type="match status" value="1"/>
</dbReference>
<reference evidence="12" key="1">
    <citation type="submission" date="2022-07" db="EMBL/GenBank/DDBJ databases">
        <authorList>
            <person name="Li W.-J."/>
            <person name="Deng Q.-Q."/>
        </authorList>
    </citation>
    <scope>NUCLEOTIDE SEQUENCE</scope>
    <source>
        <strain evidence="12">SYSU M60031</strain>
    </source>
</reference>
<dbReference type="Pfam" id="PF02770">
    <property type="entry name" value="Acyl-CoA_dh_M"/>
    <property type="match status" value="1"/>
</dbReference>
<dbReference type="InterPro" id="IPR049426">
    <property type="entry name" value="Acyl-CoA-dh-like_C"/>
</dbReference>
<evidence type="ECO:0000256" key="4">
    <source>
        <dbReference type="ARBA" id="ARBA00022827"/>
    </source>
</evidence>